<comment type="caution">
    <text evidence="1">The sequence shown here is derived from an EMBL/GenBank/DDBJ whole genome shotgun (WGS) entry which is preliminary data.</text>
</comment>
<evidence type="ECO:0000313" key="2">
    <source>
        <dbReference type="Proteomes" id="UP000673691"/>
    </source>
</evidence>
<keyword evidence="2" id="KW-1185">Reference proteome</keyword>
<protein>
    <submittedName>
        <fullName evidence="1">Uncharacterized protein</fullName>
    </submittedName>
</protein>
<proteinExistence type="predicted"/>
<name>A0A8H8DFR1_9FUNG</name>
<accession>A0A8H8DFR1</accession>
<sequence length="103" mass="11730">MLQEAVFPRNVDNIMAMNNAAPEDWIDEEEREKREKRELRNHYRQLITATEGLPLPCDPENEPNCVDIALPTPAARPKKKLGQKIAPHTCKRVRTISLRTSGG</sequence>
<reference evidence="1 2" key="1">
    <citation type="journal article" name="Sci. Rep.">
        <title>Genome-scale phylogenetic analyses confirm Olpidium as the closest living zoosporic fungus to the non-flagellated, terrestrial fungi.</title>
        <authorList>
            <person name="Chang Y."/>
            <person name="Rochon D."/>
            <person name="Sekimoto S."/>
            <person name="Wang Y."/>
            <person name="Chovatia M."/>
            <person name="Sandor L."/>
            <person name="Salamov A."/>
            <person name="Grigoriev I.V."/>
            <person name="Stajich J.E."/>
            <person name="Spatafora J.W."/>
        </authorList>
    </citation>
    <scope>NUCLEOTIDE SEQUENCE [LARGE SCALE GENOMIC DNA]</scope>
    <source>
        <strain evidence="1">S191</strain>
    </source>
</reference>
<dbReference type="EMBL" id="JAEFCI010011394">
    <property type="protein sequence ID" value="KAG5456653.1"/>
    <property type="molecule type" value="Genomic_DNA"/>
</dbReference>
<dbReference type="Proteomes" id="UP000673691">
    <property type="component" value="Unassembled WGS sequence"/>
</dbReference>
<organism evidence="1 2">
    <name type="scientific">Olpidium bornovanus</name>
    <dbReference type="NCBI Taxonomy" id="278681"/>
    <lineage>
        <taxon>Eukaryota</taxon>
        <taxon>Fungi</taxon>
        <taxon>Fungi incertae sedis</taxon>
        <taxon>Olpidiomycota</taxon>
        <taxon>Olpidiomycotina</taxon>
        <taxon>Olpidiomycetes</taxon>
        <taxon>Olpidiales</taxon>
        <taxon>Olpidiaceae</taxon>
        <taxon>Olpidium</taxon>
    </lineage>
</organism>
<evidence type="ECO:0000313" key="1">
    <source>
        <dbReference type="EMBL" id="KAG5456653.1"/>
    </source>
</evidence>
<dbReference type="AlphaFoldDB" id="A0A8H8DFR1"/>
<gene>
    <name evidence="1" type="ORF">BJ554DRAFT_3547</name>
</gene>